<proteinExistence type="predicted"/>
<evidence type="ECO:0000256" key="3">
    <source>
        <dbReference type="ARBA" id="ARBA00023015"/>
    </source>
</evidence>
<dbReference type="GO" id="GO:0045666">
    <property type="term" value="P:positive regulation of neuron differentiation"/>
    <property type="evidence" value="ECO:0007669"/>
    <property type="project" value="InterPro"/>
</dbReference>
<evidence type="ECO:0000256" key="4">
    <source>
        <dbReference type="ARBA" id="ARBA00023163"/>
    </source>
</evidence>
<reference evidence="8" key="1">
    <citation type="submission" date="2025-08" db="UniProtKB">
        <authorList>
            <consortium name="RefSeq"/>
        </authorList>
    </citation>
    <scope>IDENTIFICATION</scope>
    <source>
        <tissue evidence="8">Whole body pupa</tissue>
    </source>
</reference>
<name>A0A8U0WB79_9MUSC</name>
<evidence type="ECO:0000256" key="1">
    <source>
        <dbReference type="ARBA" id="ARBA00004123"/>
    </source>
</evidence>
<keyword evidence="2" id="KW-0678">Repressor</keyword>
<evidence type="ECO:0000313" key="8">
    <source>
        <dbReference type="RefSeq" id="XP_037882777.1"/>
    </source>
</evidence>
<accession>A0A8U0WB79</accession>
<evidence type="ECO:0000259" key="6">
    <source>
        <dbReference type="PROSITE" id="PS51457"/>
    </source>
</evidence>
<evidence type="ECO:0000256" key="5">
    <source>
        <dbReference type="ARBA" id="ARBA00023242"/>
    </source>
</evidence>
<dbReference type="GO" id="GO:0003677">
    <property type="term" value="F:DNA binding"/>
    <property type="evidence" value="ECO:0007669"/>
    <property type="project" value="InterPro"/>
</dbReference>
<feature type="domain" description="BEN" evidence="6">
    <location>
        <begin position="338"/>
        <end position="436"/>
    </location>
</feature>
<dbReference type="Pfam" id="PF10523">
    <property type="entry name" value="BEN"/>
    <property type="match status" value="1"/>
</dbReference>
<dbReference type="InterPro" id="IPR018379">
    <property type="entry name" value="BEN_domain"/>
</dbReference>
<dbReference type="PANTHER" id="PTHR35346:SF1">
    <property type="entry name" value="BEN DOMAIN-CONTAINING PROTEIN 6"/>
    <property type="match status" value="1"/>
</dbReference>
<dbReference type="GeneID" id="119633341"/>
<keyword evidence="5" id="KW-0539">Nucleus</keyword>
<dbReference type="PANTHER" id="PTHR35346">
    <property type="entry name" value="BEN DOMAIN-CONTAINING PROTEIN 6"/>
    <property type="match status" value="1"/>
</dbReference>
<protein>
    <submittedName>
        <fullName evidence="8">Protein insensitive</fullName>
    </submittedName>
</protein>
<dbReference type="SMART" id="SM01025">
    <property type="entry name" value="BEN"/>
    <property type="match status" value="1"/>
</dbReference>
<dbReference type="GO" id="GO:0005634">
    <property type="term" value="C:nucleus"/>
    <property type="evidence" value="ECO:0007669"/>
    <property type="project" value="UniProtKB-SubCell"/>
</dbReference>
<dbReference type="AlphaFoldDB" id="A0A8U0WB79"/>
<evidence type="ECO:0000256" key="2">
    <source>
        <dbReference type="ARBA" id="ARBA00022491"/>
    </source>
</evidence>
<sequence length="462" mass="51448">METKIINSETVIHSTVGSPKILQGSSQNYQRVMDAGDRYERPIMLNVWTQTTADDFGFLNEIETKGHQSQKEKELLEKIRVLEERLRAHADLLFQIHATSERTSALLGQNMHTISQNVAYQNMQSSLDEGASPLPPKIVNVNNNVSTSSIINPLHQVGQSAESFKYTIIAEGSHDACDEPIEIQLAEDDGAINMNNSADSGRLEICLMPEEAETKTEMSAATSSNINANSVQEVTTPPISQHSEHHLIKRRKLAAEFHADHDLPGNSNFLLSEHGRVTPVNSKNGSTSASVNRRFGNNSLLKVDPQQSSTSHANDNGYIRNNDIEQKYNADNIMVSIGPNNTRIPANIYETVNWTSASMATRKLLMTIFDRPTLATHSMTGKPSPAFKDHGKPLKQMLNPLIIQDIIFAVTRKCNVSEKEVRTAITTKCADENKMMKLQKNKLAAMRDSNKENIAKHIKRER</sequence>
<dbReference type="GO" id="GO:0045746">
    <property type="term" value="P:negative regulation of Notch signaling pathway"/>
    <property type="evidence" value="ECO:0007669"/>
    <property type="project" value="InterPro"/>
</dbReference>
<keyword evidence="4" id="KW-0804">Transcription</keyword>
<dbReference type="PROSITE" id="PS51457">
    <property type="entry name" value="BEN"/>
    <property type="match status" value="1"/>
</dbReference>
<dbReference type="Proteomes" id="UP000092443">
    <property type="component" value="Unplaced"/>
</dbReference>
<organism evidence="7 8">
    <name type="scientific">Glossina fuscipes</name>
    <dbReference type="NCBI Taxonomy" id="7396"/>
    <lineage>
        <taxon>Eukaryota</taxon>
        <taxon>Metazoa</taxon>
        <taxon>Ecdysozoa</taxon>
        <taxon>Arthropoda</taxon>
        <taxon>Hexapoda</taxon>
        <taxon>Insecta</taxon>
        <taxon>Pterygota</taxon>
        <taxon>Neoptera</taxon>
        <taxon>Endopterygota</taxon>
        <taxon>Diptera</taxon>
        <taxon>Brachycera</taxon>
        <taxon>Muscomorpha</taxon>
        <taxon>Hippoboscoidea</taxon>
        <taxon>Glossinidae</taxon>
        <taxon>Glossina</taxon>
    </lineage>
</organism>
<keyword evidence="7" id="KW-1185">Reference proteome</keyword>
<dbReference type="KEGG" id="gfs:119633341"/>
<dbReference type="GO" id="GO:0003714">
    <property type="term" value="F:transcription corepressor activity"/>
    <property type="evidence" value="ECO:0007669"/>
    <property type="project" value="InterPro"/>
</dbReference>
<keyword evidence="3" id="KW-0805">Transcription regulation</keyword>
<dbReference type="RefSeq" id="XP_037882777.1">
    <property type="nucleotide sequence ID" value="XM_038026849.1"/>
</dbReference>
<comment type="subcellular location">
    <subcellularLocation>
        <location evidence="1">Nucleus</location>
    </subcellularLocation>
</comment>
<dbReference type="Gene3D" id="1.10.10.2590">
    <property type="entry name" value="BEN domain"/>
    <property type="match status" value="1"/>
</dbReference>
<evidence type="ECO:0000313" key="7">
    <source>
        <dbReference type="Proteomes" id="UP000092443"/>
    </source>
</evidence>
<dbReference type="InterPro" id="IPR037496">
    <property type="entry name" value="BEND6-like"/>
</dbReference>
<gene>
    <name evidence="8" type="primary">LOC119633341</name>
</gene>